<accession>A0A2N7VRB3</accession>
<name>A0A2N7VRB3_9BURK</name>
<evidence type="ECO:0000313" key="3">
    <source>
        <dbReference type="Proteomes" id="UP000235616"/>
    </source>
</evidence>
<gene>
    <name evidence="2" type="ORF">C0Z18_12580</name>
</gene>
<keyword evidence="3" id="KW-1185">Reference proteome</keyword>
<reference evidence="2 3" key="1">
    <citation type="submission" date="2018-01" db="EMBL/GenBank/DDBJ databases">
        <title>Whole genome analyses suggest that Burkholderia sensu lato contains two further novel genera in the rhizoxinica-symbiotica group Mycetohabitans gen. nov., and Trinickia gen. nov.: implications for the evolution of diazotrophy and nodulation in the Burkholderiaceae.</title>
        <authorList>
            <person name="Estrada-de los Santos P."/>
            <person name="Palmer M."/>
            <person name="Chavez-Ramirez B."/>
            <person name="Beukes C."/>
            <person name="Steenkamp E.T."/>
            <person name="Hirsch A.M."/>
            <person name="Manyaka P."/>
            <person name="Maluk M."/>
            <person name="Lafos M."/>
            <person name="Crook M."/>
            <person name="Gross E."/>
            <person name="Simon M.F."/>
            <person name="Bueno dos Reis Junior F."/>
            <person name="Poole P.S."/>
            <person name="Venter S.N."/>
            <person name="James E.K."/>
        </authorList>
    </citation>
    <scope>NUCLEOTIDE SEQUENCE [LARGE SCALE GENOMIC DNA]</scope>
    <source>
        <strain evidence="2 3">GIMN1.004</strain>
    </source>
</reference>
<evidence type="ECO:0000313" key="2">
    <source>
        <dbReference type="EMBL" id="PMS19677.1"/>
    </source>
</evidence>
<dbReference type="OrthoDB" id="8595906at2"/>
<keyword evidence="1" id="KW-0472">Membrane</keyword>
<protein>
    <recommendedName>
        <fullName evidence="4">DUF805 domain-containing protein</fullName>
    </recommendedName>
</protein>
<organism evidence="2 3">
    <name type="scientific">Trinickia dabaoshanensis</name>
    <dbReference type="NCBI Taxonomy" id="564714"/>
    <lineage>
        <taxon>Bacteria</taxon>
        <taxon>Pseudomonadati</taxon>
        <taxon>Pseudomonadota</taxon>
        <taxon>Betaproteobacteria</taxon>
        <taxon>Burkholderiales</taxon>
        <taxon>Burkholderiaceae</taxon>
        <taxon>Trinickia</taxon>
    </lineage>
</organism>
<dbReference type="EMBL" id="PNYA01000010">
    <property type="protein sequence ID" value="PMS19677.1"/>
    <property type="molecule type" value="Genomic_DNA"/>
</dbReference>
<keyword evidence="1" id="KW-1133">Transmembrane helix</keyword>
<proteinExistence type="predicted"/>
<feature type="transmembrane region" description="Helical" evidence="1">
    <location>
        <begin position="12"/>
        <end position="29"/>
    </location>
</feature>
<evidence type="ECO:0008006" key="4">
    <source>
        <dbReference type="Google" id="ProtNLM"/>
    </source>
</evidence>
<comment type="caution">
    <text evidence="2">The sequence shown here is derived from an EMBL/GenBank/DDBJ whole genome shotgun (WGS) entry which is preliminary data.</text>
</comment>
<feature type="transmembrane region" description="Helical" evidence="1">
    <location>
        <begin position="41"/>
        <end position="62"/>
    </location>
</feature>
<dbReference type="AlphaFoldDB" id="A0A2N7VRB3"/>
<keyword evidence="1" id="KW-0812">Transmembrane</keyword>
<sequence length="72" mass="8182">MYHWTGMAGYGLAHWIVYVVMAVVLLYPIGRILMRIGLSPFWSILALVPLLNLIGLWLLAFIDWPTGPRRTG</sequence>
<evidence type="ECO:0000256" key="1">
    <source>
        <dbReference type="SAM" id="Phobius"/>
    </source>
</evidence>
<dbReference type="Proteomes" id="UP000235616">
    <property type="component" value="Unassembled WGS sequence"/>
</dbReference>